<feature type="domain" description="ERAP1-like C-terminal" evidence="17">
    <location>
        <begin position="583"/>
        <end position="893"/>
    </location>
</feature>
<dbReference type="Gene3D" id="1.25.50.20">
    <property type="match status" value="1"/>
</dbReference>
<dbReference type="InterPro" id="IPR014782">
    <property type="entry name" value="Peptidase_M1_dom"/>
</dbReference>
<dbReference type="PANTHER" id="PTHR11533:SF18">
    <property type="entry name" value="FI02158P"/>
    <property type="match status" value="1"/>
</dbReference>
<dbReference type="FunFam" id="1.25.50.20:FF:000005">
    <property type="entry name" value="Aminopeptidase N-like protein"/>
    <property type="match status" value="1"/>
</dbReference>
<accession>A0AA39KT82</accession>
<comment type="subcellular location">
    <subcellularLocation>
        <location evidence="2">Cell membrane</location>
        <topology evidence="2">Lipid-anchor</topology>
        <topology evidence="2">GPI-anchor</topology>
    </subcellularLocation>
</comment>
<keyword evidence="13" id="KW-0325">Glycoprotein</keyword>
<keyword evidence="6" id="KW-0645">Protease</keyword>
<gene>
    <name evidence="19" type="ORF">PV328_006150</name>
</gene>
<organism evidence="19 20">
    <name type="scientific">Microctonus aethiopoides</name>
    <dbReference type="NCBI Taxonomy" id="144406"/>
    <lineage>
        <taxon>Eukaryota</taxon>
        <taxon>Metazoa</taxon>
        <taxon>Ecdysozoa</taxon>
        <taxon>Arthropoda</taxon>
        <taxon>Hexapoda</taxon>
        <taxon>Insecta</taxon>
        <taxon>Pterygota</taxon>
        <taxon>Neoptera</taxon>
        <taxon>Endopterygota</taxon>
        <taxon>Hymenoptera</taxon>
        <taxon>Apocrita</taxon>
        <taxon>Ichneumonoidea</taxon>
        <taxon>Braconidae</taxon>
        <taxon>Euphorinae</taxon>
        <taxon>Microctonus</taxon>
    </lineage>
</organism>
<evidence type="ECO:0008006" key="21">
    <source>
        <dbReference type="Google" id="ProtNLM"/>
    </source>
</evidence>
<dbReference type="GO" id="GO:0098552">
    <property type="term" value="C:side of membrane"/>
    <property type="evidence" value="ECO:0007669"/>
    <property type="project" value="UniProtKB-KW"/>
</dbReference>
<evidence type="ECO:0000256" key="2">
    <source>
        <dbReference type="ARBA" id="ARBA00004609"/>
    </source>
</evidence>
<comment type="caution">
    <text evidence="19">The sequence shown here is derived from an EMBL/GenBank/DDBJ whole genome shotgun (WGS) entry which is preliminary data.</text>
</comment>
<evidence type="ECO:0000256" key="8">
    <source>
        <dbReference type="ARBA" id="ARBA00022729"/>
    </source>
</evidence>
<protein>
    <recommendedName>
        <fullName evidence="21">Aminopeptidase</fullName>
    </recommendedName>
</protein>
<reference evidence="19" key="2">
    <citation type="submission" date="2023-03" db="EMBL/GenBank/DDBJ databases">
        <authorList>
            <person name="Inwood S.N."/>
            <person name="Skelly J.G."/>
            <person name="Guhlin J."/>
            <person name="Harrop T.W.R."/>
            <person name="Goldson S.G."/>
            <person name="Dearden P.K."/>
        </authorList>
    </citation>
    <scope>NUCLEOTIDE SEQUENCE</scope>
    <source>
        <strain evidence="19">Irish</strain>
        <tissue evidence="19">Whole body</tissue>
    </source>
</reference>
<dbReference type="SUPFAM" id="SSF63737">
    <property type="entry name" value="Leukotriene A4 hydrolase N-terminal domain"/>
    <property type="match status" value="1"/>
</dbReference>
<comment type="similarity">
    <text evidence="3">Belongs to the peptidase M1 family.</text>
</comment>
<dbReference type="EMBL" id="JAQQBS010000002">
    <property type="protein sequence ID" value="KAK0172884.1"/>
    <property type="molecule type" value="Genomic_DNA"/>
</dbReference>
<dbReference type="InterPro" id="IPR045357">
    <property type="entry name" value="Aminopeptidase_N-like_N"/>
</dbReference>
<dbReference type="FunFam" id="2.60.40.1910:FF:000008">
    <property type="entry name" value="Aminopeptidase"/>
    <property type="match status" value="1"/>
</dbReference>
<evidence type="ECO:0000256" key="6">
    <source>
        <dbReference type="ARBA" id="ARBA00022670"/>
    </source>
</evidence>
<comment type="cofactor">
    <cofactor evidence="1">
        <name>Zn(2+)</name>
        <dbReference type="ChEBI" id="CHEBI:29105"/>
    </cofactor>
</comment>
<dbReference type="InterPro" id="IPR001930">
    <property type="entry name" value="Peptidase_M1"/>
</dbReference>
<evidence type="ECO:0000256" key="12">
    <source>
        <dbReference type="ARBA" id="ARBA00023136"/>
    </source>
</evidence>
<keyword evidence="8 15" id="KW-0732">Signal</keyword>
<dbReference type="GO" id="GO:0008237">
    <property type="term" value="F:metallopeptidase activity"/>
    <property type="evidence" value="ECO:0007669"/>
    <property type="project" value="UniProtKB-KW"/>
</dbReference>
<keyword evidence="20" id="KW-1185">Reference proteome</keyword>
<dbReference type="GO" id="GO:0005737">
    <property type="term" value="C:cytoplasm"/>
    <property type="evidence" value="ECO:0007669"/>
    <property type="project" value="TreeGrafter"/>
</dbReference>
<dbReference type="GO" id="GO:0008270">
    <property type="term" value="F:zinc ion binding"/>
    <property type="evidence" value="ECO:0007669"/>
    <property type="project" value="InterPro"/>
</dbReference>
<reference evidence="19" key="1">
    <citation type="journal article" date="2023" name="bioRxiv">
        <title>Scaffold-level genome assemblies of two parasitoid biocontrol wasps reveal the parthenogenesis mechanism and an associated novel virus.</title>
        <authorList>
            <person name="Inwood S."/>
            <person name="Skelly J."/>
            <person name="Guhlin J."/>
            <person name="Harrop T."/>
            <person name="Goldson S."/>
            <person name="Dearden P."/>
        </authorList>
    </citation>
    <scope>NUCLEOTIDE SEQUENCE</scope>
    <source>
        <strain evidence="19">Irish</strain>
        <tissue evidence="19">Whole body</tissue>
    </source>
</reference>
<evidence type="ECO:0000313" key="19">
    <source>
        <dbReference type="EMBL" id="KAK0172884.1"/>
    </source>
</evidence>
<proteinExistence type="inferred from homology"/>
<dbReference type="Gene3D" id="1.10.390.10">
    <property type="entry name" value="Neutral Protease Domain 2"/>
    <property type="match status" value="1"/>
</dbReference>
<keyword evidence="10" id="KW-0862">Zinc</keyword>
<dbReference type="InterPro" id="IPR024571">
    <property type="entry name" value="ERAP1-like_C_dom"/>
</dbReference>
<dbReference type="InterPro" id="IPR042097">
    <property type="entry name" value="Aminopeptidase_N-like_N_sf"/>
</dbReference>
<keyword evidence="14" id="KW-0449">Lipoprotein</keyword>
<dbReference type="GO" id="GO:0006508">
    <property type="term" value="P:proteolysis"/>
    <property type="evidence" value="ECO:0007669"/>
    <property type="project" value="UniProtKB-KW"/>
</dbReference>
<dbReference type="Proteomes" id="UP001168990">
    <property type="component" value="Unassembled WGS sequence"/>
</dbReference>
<evidence type="ECO:0000256" key="5">
    <source>
        <dbReference type="ARBA" id="ARBA00022622"/>
    </source>
</evidence>
<evidence type="ECO:0000256" key="11">
    <source>
        <dbReference type="ARBA" id="ARBA00023049"/>
    </source>
</evidence>
<evidence type="ECO:0000256" key="10">
    <source>
        <dbReference type="ARBA" id="ARBA00022833"/>
    </source>
</evidence>
<dbReference type="PRINTS" id="PR00756">
    <property type="entry name" value="ALADIPTASE"/>
</dbReference>
<dbReference type="PANTHER" id="PTHR11533">
    <property type="entry name" value="PROTEASE M1 ZINC METALLOPROTEASE"/>
    <property type="match status" value="1"/>
</dbReference>
<keyword evidence="5" id="KW-0336">GPI-anchor</keyword>
<feature type="signal peptide" evidence="15">
    <location>
        <begin position="1"/>
        <end position="18"/>
    </location>
</feature>
<keyword evidence="11" id="KW-0482">Metalloprotease</keyword>
<evidence type="ECO:0000256" key="3">
    <source>
        <dbReference type="ARBA" id="ARBA00010136"/>
    </source>
</evidence>
<evidence type="ECO:0000256" key="9">
    <source>
        <dbReference type="ARBA" id="ARBA00022801"/>
    </source>
</evidence>
<dbReference type="InterPro" id="IPR027268">
    <property type="entry name" value="Peptidase_M4/M1_CTD_sf"/>
</dbReference>
<dbReference type="AlphaFoldDB" id="A0AA39KT82"/>
<evidence type="ECO:0000256" key="15">
    <source>
        <dbReference type="SAM" id="SignalP"/>
    </source>
</evidence>
<evidence type="ECO:0000259" key="18">
    <source>
        <dbReference type="Pfam" id="PF17900"/>
    </source>
</evidence>
<evidence type="ECO:0000259" key="16">
    <source>
        <dbReference type="Pfam" id="PF01433"/>
    </source>
</evidence>
<keyword evidence="9" id="KW-0378">Hydrolase</keyword>
<feature type="domain" description="Peptidase M1 membrane alanine aminopeptidase" evidence="16">
    <location>
        <begin position="296"/>
        <end position="398"/>
    </location>
</feature>
<dbReference type="Gene3D" id="2.60.40.1910">
    <property type="match status" value="1"/>
</dbReference>
<evidence type="ECO:0000256" key="14">
    <source>
        <dbReference type="ARBA" id="ARBA00023288"/>
    </source>
</evidence>
<dbReference type="Pfam" id="PF01433">
    <property type="entry name" value="Peptidase_M1"/>
    <property type="match status" value="1"/>
</dbReference>
<dbReference type="Pfam" id="PF11838">
    <property type="entry name" value="ERAP1_C"/>
    <property type="match status" value="1"/>
</dbReference>
<dbReference type="InterPro" id="IPR050344">
    <property type="entry name" value="Peptidase_M1_aminopeptidases"/>
</dbReference>
<keyword evidence="7" id="KW-0479">Metal-binding</keyword>
<sequence length="957" mass="110497">MRLIASFIIFYIINTSQASENCLYCWLQERSRIERSIDFNDVLKLPAFRMPRGFKPSTYDLELHPFTKNATFKGRVKIYGTWTTDGSRIKLDADRGLYVTNVTASCLNVNGTGLLENEDIAQLDHDDKKAEYNIDLQRWFSVGQECLLDINYTGNITTSETYGLFMNSYLDTFAQLHTFVATHLRLNNARKLFPCVDEPEYKATFELSIVRPSTMIARSNTPVNITTEVLGYSHLKMDRFERTPKMSTYQLAFMISDFESMSPTRTINQIDSRSPLKIKVWGRKEYLNTLSKVPNKIVTIINYLQNYFNISIGLPKLDLVAMPMYMATKTSDNWGLMFFKESELSSHLVWNTAYELIYQWIGQRVTPFRWSDAQVNKALNSFLASMTTVDIDPGEMEGKWPMTLLYALYYEFGSTLPFSRVAGIRHEATSAKTELVFRMFNYTLGEDIFRKGVQRLIHESAKNRSFYANDIFSHLDAVRLENNLSLPDGLSISSIAAPWITRDRVPVVTVTRDYETGNITFKQNVYLREVPPASNEKMSYLWDIPIIKVSQDNLNFSELKPNIWMTKSDSSITMKDDTAKEQFVIVNPEEIGMFPVNYDLCNWNMLSEFLQGPQRENIPVLTRAKLLHDAWNMAYAGNFCFAVAFNMTLFLKNETSHVVWEPFFTMIDHVGKRIRESEDVAANFRAYIFSLLEPLYKNQLGETPQPNEPSWKAHMRGIAKNYLCGVGYLPCVKEAREQYKKWMKDDEPDEGNPVANEFICPVFRWGTMEEWEFGLERVINFPLDRKMSERTYLLKTLAGCPIDKMKIERLLNVTILNQNSNFSDADIHLVYSTLTGSATGYITLFDFVVDHWDEMKQRFWNKQHLWNGLVDSATSSFTTQEGYDKVSQLYSERQADFDPVGTIMSKVMGDIEEHLKWTKKNLPIIEEWLKNHLAKKPSSVTSFLSQTATRTVYPTAG</sequence>
<dbReference type="GO" id="GO:0005886">
    <property type="term" value="C:plasma membrane"/>
    <property type="evidence" value="ECO:0007669"/>
    <property type="project" value="UniProtKB-SubCell"/>
</dbReference>
<dbReference type="Gene3D" id="2.60.40.1730">
    <property type="entry name" value="tricorn interacting facor f3 domain"/>
    <property type="match status" value="1"/>
</dbReference>
<keyword evidence="12" id="KW-0472">Membrane</keyword>
<feature type="chain" id="PRO_5041276092" description="Aminopeptidase" evidence="15">
    <location>
        <begin position="19"/>
        <end position="957"/>
    </location>
</feature>
<dbReference type="Pfam" id="PF17900">
    <property type="entry name" value="Peptidase_M1_N"/>
    <property type="match status" value="1"/>
</dbReference>
<evidence type="ECO:0000256" key="7">
    <source>
        <dbReference type="ARBA" id="ARBA00022723"/>
    </source>
</evidence>
<evidence type="ECO:0000256" key="4">
    <source>
        <dbReference type="ARBA" id="ARBA00022475"/>
    </source>
</evidence>
<name>A0AA39KT82_9HYME</name>
<evidence type="ECO:0000313" key="20">
    <source>
        <dbReference type="Proteomes" id="UP001168990"/>
    </source>
</evidence>
<dbReference type="SUPFAM" id="SSF55486">
    <property type="entry name" value="Metalloproteases ('zincins'), catalytic domain"/>
    <property type="match status" value="1"/>
</dbReference>
<evidence type="ECO:0000259" key="17">
    <source>
        <dbReference type="Pfam" id="PF11838"/>
    </source>
</evidence>
<evidence type="ECO:0000256" key="13">
    <source>
        <dbReference type="ARBA" id="ARBA00023180"/>
    </source>
</evidence>
<feature type="domain" description="Aminopeptidase N-like N-terminal" evidence="18">
    <location>
        <begin position="55"/>
        <end position="249"/>
    </location>
</feature>
<evidence type="ECO:0000256" key="1">
    <source>
        <dbReference type="ARBA" id="ARBA00001947"/>
    </source>
</evidence>
<keyword evidence="4" id="KW-1003">Cell membrane</keyword>
<dbReference type="GO" id="GO:0005615">
    <property type="term" value="C:extracellular space"/>
    <property type="evidence" value="ECO:0007669"/>
    <property type="project" value="TreeGrafter"/>
</dbReference>